<name>A0A081P4E1_9BACL</name>
<dbReference type="Proteomes" id="UP000028123">
    <property type="component" value="Unassembled WGS sequence"/>
</dbReference>
<accession>A0A081P4E1</accession>
<gene>
    <name evidence="1" type="ORF">ET33_02250</name>
</gene>
<reference evidence="1 2" key="1">
    <citation type="submission" date="2014-06" db="EMBL/GenBank/DDBJ databases">
        <title>Draft genome sequence of Paenibacillus sp. MSt1.</title>
        <authorList>
            <person name="Aw Y.K."/>
            <person name="Ong K.S."/>
            <person name="Gan H.M."/>
            <person name="Lee S.M."/>
        </authorList>
    </citation>
    <scope>NUCLEOTIDE SEQUENCE [LARGE SCALE GENOMIC DNA]</scope>
    <source>
        <strain evidence="1 2">MSt1</strain>
    </source>
</reference>
<organism evidence="1 2">
    <name type="scientific">Paenibacillus tyrfis</name>
    <dbReference type="NCBI Taxonomy" id="1501230"/>
    <lineage>
        <taxon>Bacteria</taxon>
        <taxon>Bacillati</taxon>
        <taxon>Bacillota</taxon>
        <taxon>Bacilli</taxon>
        <taxon>Bacillales</taxon>
        <taxon>Paenibacillaceae</taxon>
        <taxon>Paenibacillus</taxon>
    </lineage>
</organism>
<dbReference type="EMBL" id="JNVM01000010">
    <property type="protein sequence ID" value="KEQ25564.1"/>
    <property type="molecule type" value="Genomic_DNA"/>
</dbReference>
<proteinExistence type="predicted"/>
<evidence type="ECO:0000313" key="2">
    <source>
        <dbReference type="Proteomes" id="UP000028123"/>
    </source>
</evidence>
<protein>
    <submittedName>
        <fullName evidence="1">Uncharacterized protein</fullName>
    </submittedName>
</protein>
<dbReference type="AlphaFoldDB" id="A0A081P4E1"/>
<sequence length="64" mass="6968">MASAMVRCEVGLDAPKLIHFLFSGPEIPVRCGRNESWIRKGVAMAALFVMGNITQKRHRGGNAA</sequence>
<keyword evidence="2" id="KW-1185">Reference proteome</keyword>
<evidence type="ECO:0000313" key="1">
    <source>
        <dbReference type="EMBL" id="KEQ25564.1"/>
    </source>
</evidence>
<comment type="caution">
    <text evidence="1">The sequence shown here is derived from an EMBL/GenBank/DDBJ whole genome shotgun (WGS) entry which is preliminary data.</text>
</comment>